<dbReference type="SUPFAM" id="SSF50044">
    <property type="entry name" value="SH3-domain"/>
    <property type="match status" value="1"/>
</dbReference>
<feature type="compositionally biased region" description="Basic and acidic residues" evidence="1">
    <location>
        <begin position="608"/>
        <end position="619"/>
    </location>
</feature>
<name>A0A9P4WD40_CURKU</name>
<feature type="compositionally biased region" description="Low complexity" evidence="1">
    <location>
        <begin position="626"/>
        <end position="638"/>
    </location>
</feature>
<dbReference type="OrthoDB" id="3800937at2759"/>
<comment type="caution">
    <text evidence="2">The sequence shown here is derived from an EMBL/GenBank/DDBJ whole genome shotgun (WGS) entry which is preliminary data.</text>
</comment>
<keyword evidence="3" id="KW-1185">Reference proteome</keyword>
<feature type="compositionally biased region" description="Polar residues" evidence="1">
    <location>
        <begin position="1"/>
        <end position="23"/>
    </location>
</feature>
<reference evidence="2" key="1">
    <citation type="submission" date="2019-04" db="EMBL/GenBank/DDBJ databases">
        <title>Sequencing of skin fungus with MAO and IRED activity.</title>
        <authorList>
            <person name="Marsaioli A.J."/>
            <person name="Bonatto J.M.C."/>
            <person name="Reis Junior O."/>
        </authorList>
    </citation>
    <scope>NUCLEOTIDE SEQUENCE</scope>
    <source>
        <strain evidence="2">30M1</strain>
    </source>
</reference>
<feature type="compositionally biased region" description="Polar residues" evidence="1">
    <location>
        <begin position="541"/>
        <end position="554"/>
    </location>
</feature>
<feature type="compositionally biased region" description="Basic and acidic residues" evidence="1">
    <location>
        <begin position="529"/>
        <end position="540"/>
    </location>
</feature>
<gene>
    <name evidence="2" type="ORF">E8E13_010433</name>
</gene>
<feature type="compositionally biased region" description="Polar residues" evidence="1">
    <location>
        <begin position="51"/>
        <end position="77"/>
    </location>
</feature>
<sequence>MQQLTLPDAASNETSQASRNDVSSALKRKRKVNDDNPDAGRDQINKKRRTAYQNVKSLQQSTSGAFISTNSDTTQEENVAIAAPASKEQHQPAAEALTQLPTPPSSSVTPEREHAIKRDHEVTSEGPDVQDPAEIVVVQGTKRRRYDIADSMEQPKRQRHMNAVKPIKTQQETHAEHLNSHFKGSVRNSKVQEKLSIHKAHAQAVRPESSFAPVQPNHDCELEFLEYLNDSVPVLFSEMIQHSQEETSLNNPPGMLVLDALTAIEKSCKPRSRGAWPSSIELNGRGPGKGSPARVLEDIDLYIHDNDGKLHVATDRGLVAISQYLQIIGVPETQPIWGEEKSVKKDEPLQAHQVACKLENGIATDPNIEDMKVLDAGTGGLPLPLGSTVIVYKVHEDDTWAYGRLSGTSKMGRFPISHTCPMDWSSDKFPCMGKSLAEPSTKPTDPTGLKWDWIETPKFVQGPTSKETLLKSAARAAIEKAKRNKSLKGNADRSIPPLPEVLSNQEKLCVSGTMQTMHTEVARSSDITATRKADKNDGHSKITSSSSNEVQTQDGPVAESTSSSPEPKEPESKKSEPEEPYFEEPSLNQPLSKGPVLESAETNNPAPDRPESEKPELRVQDSTMSANNDAATTTYDTFTKPRYNPFARNDDIEVDWGDSDEEL</sequence>
<evidence type="ECO:0000256" key="1">
    <source>
        <dbReference type="SAM" id="MobiDB-lite"/>
    </source>
</evidence>
<feature type="compositionally biased region" description="Basic and acidic residues" evidence="1">
    <location>
        <begin position="566"/>
        <end position="577"/>
    </location>
</feature>
<feature type="compositionally biased region" description="Basic and acidic residues" evidence="1">
    <location>
        <begin position="32"/>
        <end position="45"/>
    </location>
</feature>
<evidence type="ECO:0000313" key="2">
    <source>
        <dbReference type="EMBL" id="KAF3006805.1"/>
    </source>
</evidence>
<feature type="compositionally biased region" description="Acidic residues" evidence="1">
    <location>
        <begin position="652"/>
        <end position="663"/>
    </location>
</feature>
<accession>A0A9P4WD40</accession>
<dbReference type="EMBL" id="SWKU01000005">
    <property type="protein sequence ID" value="KAF3006805.1"/>
    <property type="molecule type" value="Genomic_DNA"/>
</dbReference>
<feature type="region of interest" description="Disordered" evidence="1">
    <location>
        <begin position="1"/>
        <end position="112"/>
    </location>
</feature>
<proteinExistence type="predicted"/>
<organism evidence="2 3">
    <name type="scientific">Curvularia kusanoi</name>
    <name type="common">Cochliobolus kusanoi</name>
    <dbReference type="NCBI Taxonomy" id="90978"/>
    <lineage>
        <taxon>Eukaryota</taxon>
        <taxon>Fungi</taxon>
        <taxon>Dikarya</taxon>
        <taxon>Ascomycota</taxon>
        <taxon>Pezizomycotina</taxon>
        <taxon>Dothideomycetes</taxon>
        <taxon>Pleosporomycetidae</taxon>
        <taxon>Pleosporales</taxon>
        <taxon>Pleosporineae</taxon>
        <taxon>Pleosporaceae</taxon>
        <taxon>Curvularia</taxon>
    </lineage>
</organism>
<dbReference type="InterPro" id="IPR036028">
    <property type="entry name" value="SH3-like_dom_sf"/>
</dbReference>
<feature type="region of interest" description="Disordered" evidence="1">
    <location>
        <begin position="517"/>
        <end position="663"/>
    </location>
</feature>
<evidence type="ECO:0000313" key="3">
    <source>
        <dbReference type="Proteomes" id="UP000801428"/>
    </source>
</evidence>
<dbReference type="Proteomes" id="UP000801428">
    <property type="component" value="Unassembled WGS sequence"/>
</dbReference>
<protein>
    <submittedName>
        <fullName evidence="2">Uncharacterized protein</fullName>
    </submittedName>
</protein>
<dbReference type="AlphaFoldDB" id="A0A9P4WD40"/>